<protein>
    <submittedName>
        <fullName evidence="1">Uncharacterized protein</fullName>
    </submittedName>
</protein>
<dbReference type="AlphaFoldDB" id="M5ENP2"/>
<evidence type="ECO:0000313" key="2">
    <source>
        <dbReference type="Proteomes" id="UP000012062"/>
    </source>
</evidence>
<keyword evidence="2" id="KW-1185">Reference proteome</keyword>
<comment type="caution">
    <text evidence="1">The sequence shown here is derived from an EMBL/GenBank/DDBJ whole genome shotgun (WGS) entry which is preliminary data.</text>
</comment>
<accession>M5ENP2</accession>
<sequence>MQVKISRTKESRIERAIQAAAAVDIVFSLHSTSAQRQHDQYLDVSSATELGRLAIGQSLKRCLYPTHFS</sequence>
<dbReference type="EMBL" id="CAUM01000096">
    <property type="protein sequence ID" value="CCV06339.1"/>
    <property type="molecule type" value="Genomic_DNA"/>
</dbReference>
<gene>
    <name evidence="1" type="ORF">MESS2_300057</name>
</gene>
<name>M5ENP2_9HYPH</name>
<organism evidence="1 2">
    <name type="scientific">Mesorhizobium metallidurans STM 2683</name>
    <dbReference type="NCBI Taxonomy" id="1297569"/>
    <lineage>
        <taxon>Bacteria</taxon>
        <taxon>Pseudomonadati</taxon>
        <taxon>Pseudomonadota</taxon>
        <taxon>Alphaproteobacteria</taxon>
        <taxon>Hyphomicrobiales</taxon>
        <taxon>Phyllobacteriaceae</taxon>
        <taxon>Mesorhizobium</taxon>
    </lineage>
</organism>
<reference evidence="1 2" key="1">
    <citation type="submission" date="2013-02" db="EMBL/GenBank/DDBJ databases">
        <authorList>
            <person name="Genoscope - CEA"/>
        </authorList>
    </citation>
    <scope>NUCLEOTIDE SEQUENCE [LARGE SCALE GENOMIC DNA]</scope>
    <source>
        <strain evidence="1 2">STM 2683</strain>
    </source>
</reference>
<evidence type="ECO:0000313" key="1">
    <source>
        <dbReference type="EMBL" id="CCV06339.1"/>
    </source>
</evidence>
<dbReference type="STRING" id="1297569.MESS2_300057"/>
<proteinExistence type="predicted"/>
<dbReference type="Proteomes" id="UP000012062">
    <property type="component" value="Unassembled WGS sequence"/>
</dbReference>